<dbReference type="PANTHER" id="PTHR10909:SF382">
    <property type="entry name" value="ACYL-COENZYME A OXIDASE"/>
    <property type="match status" value="1"/>
</dbReference>
<comment type="caution">
    <text evidence="5">The sequence shown here is derived from an EMBL/GenBank/DDBJ whole genome shotgun (WGS) entry which is preliminary data.</text>
</comment>
<dbReference type="Gene3D" id="2.40.110.10">
    <property type="entry name" value="Butyryl-CoA Dehydrogenase, subunit A, domain 2"/>
    <property type="match status" value="1"/>
</dbReference>
<dbReference type="SUPFAM" id="SSF47203">
    <property type="entry name" value="Acyl-CoA dehydrogenase C-terminal domain-like"/>
    <property type="match status" value="2"/>
</dbReference>
<feature type="domain" description="Acyl-CoA dehydrogenase/oxidase C-terminal" evidence="4">
    <location>
        <begin position="286"/>
        <end position="428"/>
    </location>
</feature>
<accession>A0A846VZ92</accession>
<keyword evidence="2" id="KW-0285">Flavoprotein</keyword>
<evidence type="ECO:0000259" key="4">
    <source>
        <dbReference type="Pfam" id="PF00441"/>
    </source>
</evidence>
<dbReference type="EMBL" id="JAAXOM010000001">
    <property type="protein sequence ID" value="NKX85930.1"/>
    <property type="molecule type" value="Genomic_DNA"/>
</dbReference>
<dbReference type="Proteomes" id="UP000572007">
    <property type="component" value="Unassembled WGS sequence"/>
</dbReference>
<dbReference type="Gene3D" id="1.20.140.10">
    <property type="entry name" value="Butyryl-CoA Dehydrogenase, subunit A, domain 3"/>
    <property type="match status" value="2"/>
</dbReference>
<dbReference type="GO" id="GO:0005504">
    <property type="term" value="F:fatty acid binding"/>
    <property type="evidence" value="ECO:0007669"/>
    <property type="project" value="TreeGrafter"/>
</dbReference>
<sequence>MTTLDVPVVPVCPDSAHRPLTAPADPTVESLRTAILGDSRATHRRVRAATIALNDRPRSGLTSSAEAALAPDLLRATIAVLGGSATAIAADPRLRGALCEWAAVYAPHLLPVLTGHLDLAIGAITALGNGSAYQRELLAELDTGEAIGLLLLTELGGTNGADQQTTATWDGARGGFWLDSPGTASWKFMPNMADPTTRKTGVVTARLIAHGRDEGVLPFLLRLRTGQGLVPGLNVAPLPDKGWAPMDHALIRFDAVFVPADALLGGRWAVLGAAGIESEVPVRQRFHRAITALGEGRLDLAGAAAAGARAALAVTVNYADQRRPGGRTSMADRGTVRRDLVSALASTYASSILGRRIQDLRVAAAEPFSALWSMLAKPLLAYTAHDVLLTCRQRSAAQGSLRTNWIIDWIGNTEGIITAEGESQLLWKQAGHLIARAETALTLPATPDLLPWYIRMLAERESALAAALRRGDIAVASTAVDGDTAAVELAAATSERLAATALFQACVTADDASARHLLESACVVYALERIRAHGTWFAAHGQLTPRHAHRVHEELRCGIDHLGAHLNLLVDGFDIELEPFDAPMASPDYLRWWETWAGGKTAPFGEALRSITGQVRA</sequence>
<keyword evidence="3" id="KW-0274">FAD</keyword>
<evidence type="ECO:0000313" key="6">
    <source>
        <dbReference type="Proteomes" id="UP000572007"/>
    </source>
</evidence>
<dbReference type="Pfam" id="PF00441">
    <property type="entry name" value="Acyl-CoA_dh_1"/>
    <property type="match status" value="1"/>
</dbReference>
<protein>
    <recommendedName>
        <fullName evidence="4">Acyl-CoA dehydrogenase/oxidase C-terminal domain-containing protein</fullName>
    </recommendedName>
</protein>
<dbReference type="InterPro" id="IPR036250">
    <property type="entry name" value="AcylCo_DH-like_C"/>
</dbReference>
<reference evidence="5 6" key="1">
    <citation type="submission" date="2020-04" db="EMBL/GenBank/DDBJ databases">
        <title>MicrobeNet Type strains.</title>
        <authorList>
            <person name="Nicholson A.C."/>
        </authorList>
    </citation>
    <scope>NUCLEOTIDE SEQUENCE [LARGE SCALE GENOMIC DNA]</scope>
    <source>
        <strain evidence="5 6">DSM 44960</strain>
    </source>
</reference>
<comment type="similarity">
    <text evidence="1">Belongs to the acyl-CoA dehydrogenase family.</text>
</comment>
<evidence type="ECO:0000313" key="5">
    <source>
        <dbReference type="EMBL" id="NKX85930.1"/>
    </source>
</evidence>
<evidence type="ECO:0000256" key="3">
    <source>
        <dbReference type="ARBA" id="ARBA00022827"/>
    </source>
</evidence>
<dbReference type="InterPro" id="IPR012258">
    <property type="entry name" value="Acyl-CoA_oxidase"/>
</dbReference>
<dbReference type="SUPFAM" id="SSF56645">
    <property type="entry name" value="Acyl-CoA dehydrogenase NM domain-like"/>
    <property type="match status" value="1"/>
</dbReference>
<dbReference type="PANTHER" id="PTHR10909">
    <property type="entry name" value="ELECTRON TRANSPORT OXIDOREDUCTASE"/>
    <property type="match status" value="1"/>
</dbReference>
<dbReference type="GO" id="GO:0033540">
    <property type="term" value="P:fatty acid beta-oxidation using acyl-CoA oxidase"/>
    <property type="evidence" value="ECO:0007669"/>
    <property type="project" value="TreeGrafter"/>
</dbReference>
<organism evidence="5 6">
    <name type="scientific">Nocardia coubleae</name>
    <dbReference type="NCBI Taxonomy" id="356147"/>
    <lineage>
        <taxon>Bacteria</taxon>
        <taxon>Bacillati</taxon>
        <taxon>Actinomycetota</taxon>
        <taxon>Actinomycetes</taxon>
        <taxon>Mycobacteriales</taxon>
        <taxon>Nocardiaceae</taxon>
        <taxon>Nocardia</taxon>
    </lineage>
</organism>
<evidence type="ECO:0000256" key="1">
    <source>
        <dbReference type="ARBA" id="ARBA00009347"/>
    </source>
</evidence>
<evidence type="ECO:0000256" key="2">
    <source>
        <dbReference type="ARBA" id="ARBA00022630"/>
    </source>
</evidence>
<dbReference type="GO" id="GO:0071949">
    <property type="term" value="F:FAD binding"/>
    <property type="evidence" value="ECO:0007669"/>
    <property type="project" value="InterPro"/>
</dbReference>
<dbReference type="InterPro" id="IPR009100">
    <property type="entry name" value="AcylCoA_DH/oxidase_NM_dom_sf"/>
</dbReference>
<gene>
    <name evidence="5" type="ORF">HGA10_01200</name>
</gene>
<name>A0A846VZ92_9NOCA</name>
<dbReference type="InterPro" id="IPR009075">
    <property type="entry name" value="AcylCo_DH/oxidase_C"/>
</dbReference>
<dbReference type="GO" id="GO:0003997">
    <property type="term" value="F:acyl-CoA oxidase activity"/>
    <property type="evidence" value="ECO:0007669"/>
    <property type="project" value="InterPro"/>
</dbReference>
<proteinExistence type="inferred from homology"/>
<dbReference type="GO" id="GO:0055088">
    <property type="term" value="P:lipid homeostasis"/>
    <property type="evidence" value="ECO:0007669"/>
    <property type="project" value="TreeGrafter"/>
</dbReference>
<dbReference type="AlphaFoldDB" id="A0A846VZ92"/>
<dbReference type="InterPro" id="IPR046373">
    <property type="entry name" value="Acyl-CoA_Oxase/DH_mid-dom_sf"/>
</dbReference>
<dbReference type="RefSeq" id="WP_167353226.1">
    <property type="nucleotide sequence ID" value="NZ_JAAXOM010000001.1"/>
</dbReference>
<keyword evidence="6" id="KW-1185">Reference proteome</keyword>